<dbReference type="KEGG" id="copr:Cop2CBH44_31130"/>
<feature type="domain" description="RNA polymerase sigma-70 region 2" evidence="5">
    <location>
        <begin position="25"/>
        <end position="78"/>
    </location>
</feature>
<evidence type="ECO:0000259" key="6">
    <source>
        <dbReference type="Pfam" id="PF08281"/>
    </source>
</evidence>
<dbReference type="InterPro" id="IPR013324">
    <property type="entry name" value="RNA_pol_sigma_r3/r4-like"/>
</dbReference>
<dbReference type="InterPro" id="IPR013325">
    <property type="entry name" value="RNA_pol_sigma_r2"/>
</dbReference>
<reference evidence="8" key="1">
    <citation type="submission" date="2020-07" db="EMBL/GenBank/DDBJ databases">
        <title>Complete genome sequencing of Coprobacter sp. strain 2CBH44.</title>
        <authorList>
            <person name="Sakamoto M."/>
            <person name="Murakami T."/>
            <person name="Mori H."/>
        </authorList>
    </citation>
    <scope>NUCLEOTIDE SEQUENCE [LARGE SCALE GENOMIC DNA]</scope>
    <source>
        <strain evidence="8">2CBH44</strain>
    </source>
</reference>
<dbReference type="Proteomes" id="UP000594042">
    <property type="component" value="Chromosome"/>
</dbReference>
<dbReference type="EMBL" id="AP023322">
    <property type="protein sequence ID" value="BCI64760.1"/>
    <property type="molecule type" value="Genomic_DNA"/>
</dbReference>
<dbReference type="SUPFAM" id="SSF88946">
    <property type="entry name" value="Sigma2 domain of RNA polymerase sigma factors"/>
    <property type="match status" value="1"/>
</dbReference>
<proteinExistence type="inferred from homology"/>
<dbReference type="GO" id="GO:0016987">
    <property type="term" value="F:sigma factor activity"/>
    <property type="evidence" value="ECO:0007669"/>
    <property type="project" value="UniProtKB-KW"/>
</dbReference>
<dbReference type="CDD" id="cd06171">
    <property type="entry name" value="Sigma70_r4"/>
    <property type="match status" value="1"/>
</dbReference>
<evidence type="ECO:0000256" key="3">
    <source>
        <dbReference type="ARBA" id="ARBA00023082"/>
    </source>
</evidence>
<evidence type="ECO:0008006" key="9">
    <source>
        <dbReference type="Google" id="ProtNLM"/>
    </source>
</evidence>
<evidence type="ECO:0000256" key="4">
    <source>
        <dbReference type="ARBA" id="ARBA00023163"/>
    </source>
</evidence>
<keyword evidence="3" id="KW-0731">Sigma factor</keyword>
<dbReference type="Gene3D" id="1.10.1740.10">
    <property type="match status" value="1"/>
</dbReference>
<dbReference type="InterPro" id="IPR007627">
    <property type="entry name" value="RNA_pol_sigma70_r2"/>
</dbReference>
<dbReference type="GO" id="GO:0006352">
    <property type="term" value="P:DNA-templated transcription initiation"/>
    <property type="evidence" value="ECO:0007669"/>
    <property type="project" value="InterPro"/>
</dbReference>
<dbReference type="SUPFAM" id="SSF88659">
    <property type="entry name" value="Sigma3 and sigma4 domains of RNA polymerase sigma factors"/>
    <property type="match status" value="1"/>
</dbReference>
<evidence type="ECO:0000256" key="1">
    <source>
        <dbReference type="ARBA" id="ARBA00010641"/>
    </source>
</evidence>
<dbReference type="NCBIfam" id="TIGR02937">
    <property type="entry name" value="sigma70-ECF"/>
    <property type="match status" value="1"/>
</dbReference>
<accession>A0A7G1HYK9</accession>
<feature type="domain" description="RNA polymerase sigma factor 70 region 4 type 2" evidence="6">
    <location>
        <begin position="122"/>
        <end position="168"/>
    </location>
</feature>
<evidence type="ECO:0000256" key="2">
    <source>
        <dbReference type="ARBA" id="ARBA00023015"/>
    </source>
</evidence>
<dbReference type="InterPro" id="IPR036388">
    <property type="entry name" value="WH-like_DNA-bd_sf"/>
</dbReference>
<dbReference type="Pfam" id="PF04542">
    <property type="entry name" value="Sigma70_r2"/>
    <property type="match status" value="1"/>
</dbReference>
<dbReference type="Gene3D" id="1.10.10.10">
    <property type="entry name" value="Winged helix-like DNA-binding domain superfamily/Winged helix DNA-binding domain"/>
    <property type="match status" value="1"/>
</dbReference>
<organism evidence="7 8">
    <name type="scientific">Coprobacter secundus subsp. similis</name>
    <dbReference type="NCBI Taxonomy" id="2751153"/>
    <lineage>
        <taxon>Bacteria</taxon>
        <taxon>Pseudomonadati</taxon>
        <taxon>Bacteroidota</taxon>
        <taxon>Bacteroidia</taxon>
        <taxon>Bacteroidales</taxon>
        <taxon>Barnesiellaceae</taxon>
        <taxon>Coprobacter</taxon>
    </lineage>
</organism>
<dbReference type="NCBIfam" id="TIGR02985">
    <property type="entry name" value="Sig70_bacteroi1"/>
    <property type="match status" value="1"/>
</dbReference>
<dbReference type="InterPro" id="IPR039425">
    <property type="entry name" value="RNA_pol_sigma-70-like"/>
</dbReference>
<dbReference type="InterPro" id="IPR014327">
    <property type="entry name" value="RNA_pol_sigma70_bacteroid"/>
</dbReference>
<protein>
    <recommendedName>
        <fullName evidence="9">RNA polymerase sigma-70 factor</fullName>
    </recommendedName>
</protein>
<dbReference type="InterPro" id="IPR014284">
    <property type="entry name" value="RNA_pol_sigma-70_dom"/>
</dbReference>
<gene>
    <name evidence="7" type="ORF">Cop2CBH44_31130</name>
</gene>
<evidence type="ECO:0000313" key="7">
    <source>
        <dbReference type="EMBL" id="BCI64760.1"/>
    </source>
</evidence>
<evidence type="ECO:0000259" key="5">
    <source>
        <dbReference type="Pfam" id="PF04542"/>
    </source>
</evidence>
<dbReference type="PANTHER" id="PTHR43133:SF46">
    <property type="entry name" value="RNA POLYMERASE SIGMA-70 FACTOR ECF SUBFAMILY"/>
    <property type="match status" value="1"/>
</dbReference>
<keyword evidence="4" id="KW-0804">Transcription</keyword>
<dbReference type="RefSeq" id="WP_021930098.1">
    <property type="nucleotide sequence ID" value="NZ_AP023322.1"/>
</dbReference>
<evidence type="ECO:0000313" key="8">
    <source>
        <dbReference type="Proteomes" id="UP000594042"/>
    </source>
</evidence>
<dbReference type="AlphaFoldDB" id="A0A7G1HYK9"/>
<dbReference type="InterPro" id="IPR013249">
    <property type="entry name" value="RNA_pol_sigma70_r4_t2"/>
</dbReference>
<dbReference type="Pfam" id="PF08281">
    <property type="entry name" value="Sigma70_r4_2"/>
    <property type="match status" value="1"/>
</dbReference>
<dbReference type="GO" id="GO:0003677">
    <property type="term" value="F:DNA binding"/>
    <property type="evidence" value="ECO:0007669"/>
    <property type="project" value="InterPro"/>
</dbReference>
<sequence>MTLIFHQKDTDIATIFKTSKTGFIQFAYSYLGNMEEAEDAVMDAFIQYWENKDKLDIQINNIKGYIFTILRNKCIDLLELRKYRLQKNEEMYRQMLGEIEINISSLRSCDPSELFSREINQIVNETIDTLPDRTREIFYKRYLEQKSYKSIAENFGISVKGVEFHISKCLNILRKKLKDYL</sequence>
<keyword evidence="8" id="KW-1185">Reference proteome</keyword>
<comment type="similarity">
    <text evidence="1">Belongs to the sigma-70 factor family. ECF subfamily.</text>
</comment>
<keyword evidence="2" id="KW-0805">Transcription regulation</keyword>
<dbReference type="PANTHER" id="PTHR43133">
    <property type="entry name" value="RNA POLYMERASE ECF-TYPE SIGMA FACTO"/>
    <property type="match status" value="1"/>
</dbReference>
<name>A0A7G1HYK9_9BACT</name>